<keyword evidence="3" id="KW-1185">Reference proteome</keyword>
<name>A0ABV9Y9N5_9PSEU</name>
<comment type="caution">
    <text evidence="2">The sequence shown here is derived from an EMBL/GenBank/DDBJ whole genome shotgun (WGS) entry which is preliminary data.</text>
</comment>
<reference evidence="3" key="1">
    <citation type="journal article" date="2019" name="Int. J. Syst. Evol. Microbiol.">
        <title>The Global Catalogue of Microorganisms (GCM) 10K type strain sequencing project: providing services to taxonomists for standard genome sequencing and annotation.</title>
        <authorList>
            <consortium name="The Broad Institute Genomics Platform"/>
            <consortium name="The Broad Institute Genome Sequencing Center for Infectious Disease"/>
            <person name="Wu L."/>
            <person name="Ma J."/>
        </authorList>
    </citation>
    <scope>NUCLEOTIDE SEQUENCE [LARGE SCALE GENOMIC DNA]</scope>
    <source>
        <strain evidence="3">KCTC 12848</strain>
    </source>
</reference>
<organism evidence="2 3">
    <name type="scientific">Saccharothrix xinjiangensis</name>
    <dbReference type="NCBI Taxonomy" id="204798"/>
    <lineage>
        <taxon>Bacteria</taxon>
        <taxon>Bacillati</taxon>
        <taxon>Actinomycetota</taxon>
        <taxon>Actinomycetes</taxon>
        <taxon>Pseudonocardiales</taxon>
        <taxon>Pseudonocardiaceae</taxon>
        <taxon>Saccharothrix</taxon>
    </lineage>
</organism>
<feature type="region of interest" description="Disordered" evidence="1">
    <location>
        <begin position="1"/>
        <end position="55"/>
    </location>
</feature>
<evidence type="ECO:0000313" key="2">
    <source>
        <dbReference type="EMBL" id="MFC5058539.1"/>
    </source>
</evidence>
<evidence type="ECO:0000256" key="1">
    <source>
        <dbReference type="SAM" id="MobiDB-lite"/>
    </source>
</evidence>
<gene>
    <name evidence="2" type="ORF">ACFPFM_32915</name>
</gene>
<evidence type="ECO:0000313" key="3">
    <source>
        <dbReference type="Proteomes" id="UP001595833"/>
    </source>
</evidence>
<accession>A0ABV9Y9N5</accession>
<proteinExistence type="predicted"/>
<dbReference type="EMBL" id="JBHSJB010000033">
    <property type="protein sequence ID" value="MFC5058539.1"/>
    <property type="molecule type" value="Genomic_DNA"/>
</dbReference>
<sequence length="55" mass="6175">MAADPAARRRAGAGDPRCRPCRSRLPRARQDARDYRVRGSRPVMPEEDSPARTPD</sequence>
<feature type="compositionally biased region" description="Basic and acidic residues" evidence="1">
    <location>
        <begin position="28"/>
        <end position="37"/>
    </location>
</feature>
<dbReference type="Proteomes" id="UP001595833">
    <property type="component" value="Unassembled WGS sequence"/>
</dbReference>
<protein>
    <submittedName>
        <fullName evidence="2">Uncharacterized protein</fullName>
    </submittedName>
</protein>
<dbReference type="RefSeq" id="WP_344038929.1">
    <property type="nucleotide sequence ID" value="NZ_BAAAKE010000013.1"/>
</dbReference>